<evidence type="ECO:0000256" key="1">
    <source>
        <dbReference type="SAM" id="MobiDB-lite"/>
    </source>
</evidence>
<feature type="region of interest" description="Disordered" evidence="1">
    <location>
        <begin position="66"/>
        <end position="96"/>
    </location>
</feature>
<gene>
    <name evidence="2" type="ORF">F511_26244</name>
</gene>
<sequence>MAATRSESRLEVLKKTMNTVQGTVEDIRERMESLTKVLAAMAGSQTRMEANQTKLEQWIYNTRGYQRGDEVQGEHPSEEEETRGSNRDSKLSGEGELQHALKRGEIPGFNGVDPRGWHGKAVQYRGRKATNPFEALASLRQDRPVEDRMGEAQNQKGTKGRYDLPLLHLDRNEDVSGPANTSTQAQQSMGQTLINASGSSQTGGSLGEVVVNWKWKQNGKPITVGLDYNGQGTSSPSFLTSPNQFVDKIPVRRLIHGFVYFLGMRILRLLGELSIDC</sequence>
<reference evidence="2 3" key="1">
    <citation type="journal article" date="2015" name="Proc. Natl. Acad. Sci. U.S.A.">
        <title>The resurrection genome of Boea hygrometrica: A blueprint for survival of dehydration.</title>
        <authorList>
            <person name="Xiao L."/>
            <person name="Yang G."/>
            <person name="Zhang L."/>
            <person name="Yang X."/>
            <person name="Zhao S."/>
            <person name="Ji Z."/>
            <person name="Zhou Q."/>
            <person name="Hu M."/>
            <person name="Wang Y."/>
            <person name="Chen M."/>
            <person name="Xu Y."/>
            <person name="Jin H."/>
            <person name="Xiao X."/>
            <person name="Hu G."/>
            <person name="Bao F."/>
            <person name="Hu Y."/>
            <person name="Wan P."/>
            <person name="Li L."/>
            <person name="Deng X."/>
            <person name="Kuang T."/>
            <person name="Xiang C."/>
            <person name="Zhu J.K."/>
            <person name="Oliver M.J."/>
            <person name="He Y."/>
        </authorList>
    </citation>
    <scope>NUCLEOTIDE SEQUENCE [LARGE SCALE GENOMIC DNA]</scope>
    <source>
        <strain evidence="3">cv. XS01</strain>
    </source>
</reference>
<proteinExistence type="predicted"/>
<organism evidence="2 3">
    <name type="scientific">Dorcoceras hygrometricum</name>
    <dbReference type="NCBI Taxonomy" id="472368"/>
    <lineage>
        <taxon>Eukaryota</taxon>
        <taxon>Viridiplantae</taxon>
        <taxon>Streptophyta</taxon>
        <taxon>Embryophyta</taxon>
        <taxon>Tracheophyta</taxon>
        <taxon>Spermatophyta</taxon>
        <taxon>Magnoliopsida</taxon>
        <taxon>eudicotyledons</taxon>
        <taxon>Gunneridae</taxon>
        <taxon>Pentapetalae</taxon>
        <taxon>asterids</taxon>
        <taxon>lamiids</taxon>
        <taxon>Lamiales</taxon>
        <taxon>Gesneriaceae</taxon>
        <taxon>Didymocarpoideae</taxon>
        <taxon>Trichosporeae</taxon>
        <taxon>Loxocarpinae</taxon>
        <taxon>Dorcoceras</taxon>
    </lineage>
</organism>
<accession>A0A2Z7AIC0</accession>
<dbReference type="Proteomes" id="UP000250235">
    <property type="component" value="Unassembled WGS sequence"/>
</dbReference>
<name>A0A2Z7AIC0_9LAMI</name>
<keyword evidence="3" id="KW-1185">Reference proteome</keyword>
<dbReference type="EMBL" id="KV014909">
    <property type="protein sequence ID" value="KZV21286.1"/>
    <property type="molecule type" value="Genomic_DNA"/>
</dbReference>
<dbReference type="AlphaFoldDB" id="A0A2Z7AIC0"/>
<protein>
    <submittedName>
        <fullName evidence="2">Uncharacterized protein</fullName>
    </submittedName>
</protein>
<evidence type="ECO:0000313" key="2">
    <source>
        <dbReference type="EMBL" id="KZV21286.1"/>
    </source>
</evidence>
<evidence type="ECO:0000313" key="3">
    <source>
        <dbReference type="Proteomes" id="UP000250235"/>
    </source>
</evidence>